<keyword evidence="6" id="KW-1185">Reference proteome</keyword>
<dbReference type="SUPFAM" id="SSF53448">
    <property type="entry name" value="Nucleotide-diphospho-sugar transferases"/>
    <property type="match status" value="1"/>
</dbReference>
<reference evidence="5" key="1">
    <citation type="journal article" date="2022" name="bioRxiv">
        <title>Thiovibrio frasassiensisgen. nov., sp. nov., an autotrophic, elemental sulfur disproportionating bacterium isolated from sulfidic karst sediment, and proposal of Thiovibrionaceae fam. nov.</title>
        <authorList>
            <person name="Aronson H."/>
            <person name="Thomas C."/>
            <person name="Bhattacharyya M."/>
            <person name="Eckstein S."/>
            <person name="Jensen S."/>
            <person name="Barco R."/>
            <person name="Macalady J."/>
            <person name="Amend J."/>
        </authorList>
    </citation>
    <scope>NUCLEOTIDE SEQUENCE</scope>
    <source>
        <strain evidence="5">RS19-109</strain>
    </source>
</reference>
<reference evidence="5" key="2">
    <citation type="submission" date="2022-10" db="EMBL/GenBank/DDBJ databases">
        <authorList>
            <person name="Aronson H.S."/>
        </authorList>
    </citation>
    <scope>NUCLEOTIDE SEQUENCE</scope>
    <source>
        <strain evidence="5">RS19-109</strain>
    </source>
</reference>
<dbReference type="PANTHER" id="PTHR43179">
    <property type="entry name" value="RHAMNOSYLTRANSFERASE WBBL"/>
    <property type="match status" value="1"/>
</dbReference>
<evidence type="ECO:0000259" key="4">
    <source>
        <dbReference type="Pfam" id="PF00535"/>
    </source>
</evidence>
<dbReference type="Pfam" id="PF00535">
    <property type="entry name" value="Glycos_transf_2"/>
    <property type="match status" value="1"/>
</dbReference>
<dbReference type="PANTHER" id="PTHR43179:SF12">
    <property type="entry name" value="GALACTOFURANOSYLTRANSFERASE GLFT2"/>
    <property type="match status" value="1"/>
</dbReference>
<comment type="caution">
    <text evidence="5">The sequence shown here is derived from an EMBL/GenBank/DDBJ whole genome shotgun (WGS) entry which is preliminary data.</text>
</comment>
<dbReference type="GO" id="GO:0016757">
    <property type="term" value="F:glycosyltransferase activity"/>
    <property type="evidence" value="ECO:0007669"/>
    <property type="project" value="UniProtKB-KW"/>
</dbReference>
<dbReference type="Proteomes" id="UP001154240">
    <property type="component" value="Unassembled WGS sequence"/>
</dbReference>
<accession>A0A9X4RKX3</accession>
<evidence type="ECO:0000256" key="1">
    <source>
        <dbReference type="ARBA" id="ARBA00006739"/>
    </source>
</evidence>
<feature type="domain" description="Glycosyltransferase 2-like" evidence="4">
    <location>
        <begin position="38"/>
        <end position="126"/>
    </location>
</feature>
<evidence type="ECO:0000313" key="6">
    <source>
        <dbReference type="Proteomes" id="UP001154240"/>
    </source>
</evidence>
<proteinExistence type="inferred from homology"/>
<gene>
    <name evidence="5" type="ORF">OLX77_04800</name>
</gene>
<name>A0A9X4RKX3_9BACT</name>
<dbReference type="Gene3D" id="3.90.550.10">
    <property type="entry name" value="Spore Coat Polysaccharide Biosynthesis Protein SpsA, Chain A"/>
    <property type="match status" value="1"/>
</dbReference>
<sequence length="269" mass="29841">MEEIEPDLAVCLIHNPASPEGLFPFLDALLPEGDPVALEIIVVAGQPEHPALARLERSFPEITILENSGTPEPVKARNHACRLASARYLSFWDENLRPQPGSLTTLIRFLDENPDAGLAAPRIVDPHGMVLPSVRSAPSLATILCLHTPLGRLLPAAPSILKKHLLTEQDHLRSFEPEWLLDTCLVFRREVMDEIGLLDEGFSAHYGDADYCLRAHQAGWHLHYLAEAVMLQSKPETSPAPRSHNTPRLVGDCTRLLLKNWLRPAKMPA</sequence>
<comment type="similarity">
    <text evidence="1">Belongs to the glycosyltransferase 2 family.</text>
</comment>
<protein>
    <submittedName>
        <fullName evidence="5">Glycosyltransferase</fullName>
        <ecNumber evidence="5">2.4.-.-</ecNumber>
    </submittedName>
</protein>
<organism evidence="5 6">
    <name type="scientific">Thiovibrio frasassiensis</name>
    <dbReference type="NCBI Taxonomy" id="2984131"/>
    <lineage>
        <taxon>Bacteria</taxon>
        <taxon>Pseudomonadati</taxon>
        <taxon>Thermodesulfobacteriota</taxon>
        <taxon>Desulfobulbia</taxon>
        <taxon>Desulfobulbales</taxon>
        <taxon>Thiovibrionaceae</taxon>
        <taxon>Thiovibrio</taxon>
    </lineage>
</organism>
<evidence type="ECO:0000256" key="3">
    <source>
        <dbReference type="ARBA" id="ARBA00022679"/>
    </source>
</evidence>
<dbReference type="AlphaFoldDB" id="A0A9X4RKX3"/>
<dbReference type="EMBL" id="JAPHEH010000001">
    <property type="protein sequence ID" value="MDG4475476.1"/>
    <property type="molecule type" value="Genomic_DNA"/>
</dbReference>
<evidence type="ECO:0000313" key="5">
    <source>
        <dbReference type="EMBL" id="MDG4475476.1"/>
    </source>
</evidence>
<keyword evidence="2 5" id="KW-0328">Glycosyltransferase</keyword>
<evidence type="ECO:0000256" key="2">
    <source>
        <dbReference type="ARBA" id="ARBA00022676"/>
    </source>
</evidence>
<keyword evidence="3 5" id="KW-0808">Transferase</keyword>
<dbReference type="InterPro" id="IPR029044">
    <property type="entry name" value="Nucleotide-diphossugar_trans"/>
</dbReference>
<dbReference type="EC" id="2.4.-.-" evidence="5"/>
<dbReference type="InterPro" id="IPR001173">
    <property type="entry name" value="Glyco_trans_2-like"/>
</dbReference>
<dbReference type="RefSeq" id="WP_307632449.1">
    <property type="nucleotide sequence ID" value="NZ_JAPHEH010000001.1"/>
</dbReference>